<dbReference type="SUPFAM" id="SSF53383">
    <property type="entry name" value="PLP-dependent transferases"/>
    <property type="match status" value="1"/>
</dbReference>
<keyword evidence="3" id="KW-0663">Pyridoxal phosphate</keyword>
<dbReference type="GO" id="GO:0030170">
    <property type="term" value="F:pyridoxal phosphate binding"/>
    <property type="evidence" value="ECO:0007669"/>
    <property type="project" value="InterPro"/>
</dbReference>
<dbReference type="CDD" id="cd07377">
    <property type="entry name" value="WHTH_GntR"/>
    <property type="match status" value="1"/>
</dbReference>
<comment type="similarity">
    <text evidence="1">In the C-terminal section; belongs to the class-I pyridoxal-phosphate-dependent aminotransferase family.</text>
</comment>
<dbReference type="InterPro" id="IPR004839">
    <property type="entry name" value="Aminotransferase_I/II_large"/>
</dbReference>
<gene>
    <name evidence="9" type="ORF">JKG68_18920</name>
</gene>
<keyword evidence="4" id="KW-0805">Transcription regulation</keyword>
<reference evidence="9" key="1">
    <citation type="submission" date="2021-01" db="EMBL/GenBank/DDBJ databases">
        <title>Microvirga sp.</title>
        <authorList>
            <person name="Kim M.K."/>
        </authorList>
    </citation>
    <scope>NUCLEOTIDE SEQUENCE</scope>
    <source>
        <strain evidence="9">5420S-16</strain>
    </source>
</reference>
<evidence type="ECO:0000256" key="3">
    <source>
        <dbReference type="ARBA" id="ARBA00022898"/>
    </source>
</evidence>
<evidence type="ECO:0000256" key="5">
    <source>
        <dbReference type="ARBA" id="ARBA00023125"/>
    </source>
</evidence>
<dbReference type="SMART" id="SM00345">
    <property type="entry name" value="HTH_GNTR"/>
    <property type="match status" value="1"/>
</dbReference>
<keyword evidence="9" id="KW-0032">Aminotransferase</keyword>
<dbReference type="Pfam" id="PF00155">
    <property type="entry name" value="Aminotran_1_2"/>
    <property type="match status" value="1"/>
</dbReference>
<name>A0A936Z891_9HYPH</name>
<proteinExistence type="inferred from homology"/>
<dbReference type="EMBL" id="JAEQMY010000032">
    <property type="protein sequence ID" value="MBL0406038.1"/>
    <property type="molecule type" value="Genomic_DNA"/>
</dbReference>
<keyword evidence="5" id="KW-0238">DNA-binding</keyword>
<dbReference type="InterPro" id="IPR015424">
    <property type="entry name" value="PyrdxlP-dep_Trfase"/>
</dbReference>
<dbReference type="AlphaFoldDB" id="A0A936Z891"/>
<evidence type="ECO:0000256" key="7">
    <source>
        <dbReference type="ARBA" id="ARBA00031658"/>
    </source>
</evidence>
<dbReference type="InterPro" id="IPR015422">
    <property type="entry name" value="PyrdxlP-dep_Trfase_small"/>
</dbReference>
<evidence type="ECO:0000313" key="9">
    <source>
        <dbReference type="EMBL" id="MBL0406038.1"/>
    </source>
</evidence>
<dbReference type="Gene3D" id="1.10.10.10">
    <property type="entry name" value="Winged helix-like DNA-binding domain superfamily/Winged helix DNA-binding domain"/>
    <property type="match status" value="1"/>
</dbReference>
<dbReference type="InterPro" id="IPR015421">
    <property type="entry name" value="PyrdxlP-dep_Trfase_major"/>
</dbReference>
<dbReference type="GO" id="GO:0008483">
    <property type="term" value="F:transaminase activity"/>
    <property type="evidence" value="ECO:0007669"/>
    <property type="project" value="UniProtKB-KW"/>
</dbReference>
<keyword evidence="9" id="KW-0808">Transferase</keyword>
<dbReference type="GO" id="GO:0003700">
    <property type="term" value="F:DNA-binding transcription factor activity"/>
    <property type="evidence" value="ECO:0007669"/>
    <property type="project" value="InterPro"/>
</dbReference>
<dbReference type="PANTHER" id="PTHR46577:SF1">
    <property type="entry name" value="HTH-TYPE TRANSCRIPTIONAL REGULATORY PROTEIN GABR"/>
    <property type="match status" value="1"/>
</dbReference>
<dbReference type="PROSITE" id="PS50949">
    <property type="entry name" value="HTH_GNTR"/>
    <property type="match status" value="1"/>
</dbReference>
<evidence type="ECO:0000313" key="10">
    <source>
        <dbReference type="Proteomes" id="UP000605848"/>
    </source>
</evidence>
<dbReference type="RefSeq" id="WP_202062647.1">
    <property type="nucleotide sequence ID" value="NZ_JAEQMY010000032.1"/>
</dbReference>
<evidence type="ECO:0000256" key="2">
    <source>
        <dbReference type="ARBA" id="ARBA00016004"/>
    </source>
</evidence>
<dbReference type="Pfam" id="PF00392">
    <property type="entry name" value="GntR"/>
    <property type="match status" value="1"/>
</dbReference>
<keyword evidence="10" id="KW-1185">Reference proteome</keyword>
<dbReference type="InterPro" id="IPR036388">
    <property type="entry name" value="WH-like_DNA-bd_sf"/>
</dbReference>
<dbReference type="Proteomes" id="UP000605848">
    <property type="component" value="Unassembled WGS sequence"/>
</dbReference>
<comment type="caution">
    <text evidence="9">The sequence shown here is derived from an EMBL/GenBank/DDBJ whole genome shotgun (WGS) entry which is preliminary data.</text>
</comment>
<dbReference type="SUPFAM" id="SSF46785">
    <property type="entry name" value="Winged helix' DNA-binding domain"/>
    <property type="match status" value="1"/>
</dbReference>
<dbReference type="InterPro" id="IPR051446">
    <property type="entry name" value="HTH_trans_reg/aminotransferase"/>
</dbReference>
<evidence type="ECO:0000259" key="8">
    <source>
        <dbReference type="PROSITE" id="PS50949"/>
    </source>
</evidence>
<evidence type="ECO:0000256" key="6">
    <source>
        <dbReference type="ARBA" id="ARBA00023163"/>
    </source>
</evidence>
<dbReference type="CDD" id="cd00609">
    <property type="entry name" value="AAT_like"/>
    <property type="match status" value="1"/>
</dbReference>
<dbReference type="InterPro" id="IPR000524">
    <property type="entry name" value="Tscrpt_reg_HTH_GntR"/>
</dbReference>
<dbReference type="Gene3D" id="3.90.1150.10">
    <property type="entry name" value="Aspartate Aminotransferase, domain 1"/>
    <property type="match status" value="1"/>
</dbReference>
<dbReference type="PANTHER" id="PTHR46577">
    <property type="entry name" value="HTH-TYPE TRANSCRIPTIONAL REGULATORY PROTEIN GABR"/>
    <property type="match status" value="1"/>
</dbReference>
<dbReference type="Gene3D" id="3.40.640.10">
    <property type="entry name" value="Type I PLP-dependent aspartate aminotransferase-like (Major domain)"/>
    <property type="match status" value="1"/>
</dbReference>
<feature type="domain" description="HTH gntR-type" evidence="8">
    <location>
        <begin position="11"/>
        <end position="79"/>
    </location>
</feature>
<evidence type="ECO:0000256" key="4">
    <source>
        <dbReference type="ARBA" id="ARBA00023015"/>
    </source>
</evidence>
<dbReference type="GO" id="GO:0003677">
    <property type="term" value="F:DNA binding"/>
    <property type="evidence" value="ECO:0007669"/>
    <property type="project" value="UniProtKB-KW"/>
</dbReference>
<organism evidence="9 10">
    <name type="scientific">Microvirga aerilata</name>
    <dbReference type="NCBI Taxonomy" id="670292"/>
    <lineage>
        <taxon>Bacteria</taxon>
        <taxon>Pseudomonadati</taxon>
        <taxon>Pseudomonadota</taxon>
        <taxon>Alphaproteobacteria</taxon>
        <taxon>Hyphomicrobiales</taxon>
        <taxon>Methylobacteriaceae</taxon>
        <taxon>Microvirga</taxon>
    </lineage>
</organism>
<keyword evidence="6" id="KW-0804">Transcription</keyword>
<evidence type="ECO:0000256" key="1">
    <source>
        <dbReference type="ARBA" id="ARBA00005384"/>
    </source>
</evidence>
<accession>A0A936Z891</accession>
<dbReference type="InterPro" id="IPR036390">
    <property type="entry name" value="WH_DNA-bd_sf"/>
</dbReference>
<protein>
    <recommendedName>
        <fullName evidence="2">8-amino-7-oxononanoate synthase</fullName>
    </recommendedName>
    <alternativeName>
        <fullName evidence="7">Alpha-oxoamine synthase</fullName>
    </alternativeName>
</protein>
<sequence length="457" mass="49780">MIEELIQSGTKARSRSIVTAVIDGIAHRKLAPGQKLPPQRDLAHDLGVAVGTVGRAYAELETQGFVISHVGRGTFIADRRTARTQDAPQSAEPIDMAVYRVPVPPLDDLFGETLKAMAAEHRPDQILGSAPTAGRFEHREAFAHWLKRFGVFATPDQIVLTNGGQHAMMAAISTITHPGEVIATEDFTDPRMKMVVSHLDRRLVGIPIDQYGLLPEALDQICRTQAIAAIYCTTRSQNPTNITLSLERRQAIAEIARRYDLPVIESDVYGTIMADVDPPIFALAPERTHFISSLGRIAGPGMKIGCLVSPPDKVAQTQSGVGMSTGAATLIMAELGSRWITEGRIDEMIRWQQAEVLRRVSLLTTFPVLGKAHAIPTSPHVWLILPEPWRAEEFVGAAAAHGVTIAPSHSFVVGRRSVPHAVRLVIGSPPSMDLLETACERLERLLNTQPRIHGDTA</sequence>